<protein>
    <submittedName>
        <fullName evidence="2">Uncharacterized protein</fullName>
    </submittedName>
</protein>
<feature type="compositionally biased region" description="Basic residues" evidence="1">
    <location>
        <begin position="100"/>
        <end position="110"/>
    </location>
</feature>
<name>A0AAN7T758_9EURO</name>
<accession>A0AAN7T758</accession>
<sequence length="247" mass="27113">MPLSSNDRSKPDSVTLNKDQVTLLAEVLQRVQPANLLPPEDWNEIANLTGATNSKAVKERLRYLTCALSGLSTKPSRAKGKATISAPASPATKPAPASKATKRAPMKRKSASQVEPLVLTHEPAPKRRKTSTAVEATIPEFRNTKSPSRLAEEFRDEEDGKEDNYATEEGILPVQDRVIGSSWDFSDNAYNLSEYMGQTAPVLRLPGYPAVDDIGLDPDLLGANEHNNFGPYVEDTQFGEHFDQWLP</sequence>
<keyword evidence="3" id="KW-1185">Reference proteome</keyword>
<feature type="compositionally biased region" description="Low complexity" evidence="1">
    <location>
        <begin position="81"/>
        <end position="99"/>
    </location>
</feature>
<evidence type="ECO:0000313" key="3">
    <source>
        <dbReference type="Proteomes" id="UP001309876"/>
    </source>
</evidence>
<gene>
    <name evidence="2" type="ORF">LTR05_001057</name>
</gene>
<comment type="caution">
    <text evidence="2">The sequence shown here is derived from an EMBL/GenBank/DDBJ whole genome shotgun (WGS) entry which is preliminary data.</text>
</comment>
<dbReference type="Proteomes" id="UP001309876">
    <property type="component" value="Unassembled WGS sequence"/>
</dbReference>
<evidence type="ECO:0000313" key="2">
    <source>
        <dbReference type="EMBL" id="KAK5090880.1"/>
    </source>
</evidence>
<organism evidence="2 3">
    <name type="scientific">Lithohypha guttulata</name>
    <dbReference type="NCBI Taxonomy" id="1690604"/>
    <lineage>
        <taxon>Eukaryota</taxon>
        <taxon>Fungi</taxon>
        <taxon>Dikarya</taxon>
        <taxon>Ascomycota</taxon>
        <taxon>Pezizomycotina</taxon>
        <taxon>Eurotiomycetes</taxon>
        <taxon>Chaetothyriomycetidae</taxon>
        <taxon>Chaetothyriales</taxon>
        <taxon>Trichomeriaceae</taxon>
        <taxon>Lithohypha</taxon>
    </lineage>
</organism>
<feature type="region of interest" description="Disordered" evidence="1">
    <location>
        <begin position="72"/>
        <end position="113"/>
    </location>
</feature>
<dbReference type="AlphaFoldDB" id="A0AAN7T758"/>
<dbReference type="EMBL" id="JAVRRJ010000001">
    <property type="protein sequence ID" value="KAK5090880.1"/>
    <property type="molecule type" value="Genomic_DNA"/>
</dbReference>
<proteinExistence type="predicted"/>
<reference evidence="2 3" key="1">
    <citation type="submission" date="2023-08" db="EMBL/GenBank/DDBJ databases">
        <title>Black Yeasts Isolated from many extreme environments.</title>
        <authorList>
            <person name="Coleine C."/>
            <person name="Stajich J.E."/>
            <person name="Selbmann L."/>
        </authorList>
    </citation>
    <scope>NUCLEOTIDE SEQUENCE [LARGE SCALE GENOMIC DNA]</scope>
    <source>
        <strain evidence="2 3">CCFEE 5910</strain>
    </source>
</reference>
<evidence type="ECO:0000256" key="1">
    <source>
        <dbReference type="SAM" id="MobiDB-lite"/>
    </source>
</evidence>